<dbReference type="EMBL" id="BPQP01000058">
    <property type="protein sequence ID" value="GJD96306.1"/>
    <property type="molecule type" value="Genomic_DNA"/>
</dbReference>
<keyword evidence="1" id="KW-0472">Membrane</keyword>
<evidence type="ECO:0000313" key="2">
    <source>
        <dbReference type="EMBL" id="GJD96306.1"/>
    </source>
</evidence>
<gene>
    <name evidence="2" type="ORF">OCOJLMKI_3527</name>
</gene>
<keyword evidence="1" id="KW-1133">Transmembrane helix</keyword>
<feature type="transmembrane region" description="Helical" evidence="1">
    <location>
        <begin position="33"/>
        <end position="54"/>
    </location>
</feature>
<dbReference type="Proteomes" id="UP001055125">
    <property type="component" value="Unassembled WGS sequence"/>
</dbReference>
<organism evidence="2 3">
    <name type="scientific">Methylobacterium iners</name>
    <dbReference type="NCBI Taxonomy" id="418707"/>
    <lineage>
        <taxon>Bacteria</taxon>
        <taxon>Pseudomonadati</taxon>
        <taxon>Pseudomonadota</taxon>
        <taxon>Alphaproteobacteria</taxon>
        <taxon>Hyphomicrobiales</taxon>
        <taxon>Methylobacteriaceae</taxon>
        <taxon>Methylobacterium</taxon>
    </lineage>
</organism>
<evidence type="ECO:0000256" key="1">
    <source>
        <dbReference type="SAM" id="Phobius"/>
    </source>
</evidence>
<protein>
    <recommendedName>
        <fullName evidence="4">M56 family peptidase</fullName>
    </recommendedName>
</protein>
<sequence>MSAVLDWSTGAALRATAQEEAHYTAPRPVHAGAALLALASPVLATLLVVLTALLRT</sequence>
<keyword evidence="1" id="KW-0812">Transmembrane</keyword>
<comment type="caution">
    <text evidence="2">The sequence shown here is derived from an EMBL/GenBank/DDBJ whole genome shotgun (WGS) entry which is preliminary data.</text>
</comment>
<reference evidence="2" key="2">
    <citation type="submission" date="2021-08" db="EMBL/GenBank/DDBJ databases">
        <authorList>
            <person name="Tani A."/>
            <person name="Ola A."/>
            <person name="Ogura Y."/>
            <person name="Katsura K."/>
            <person name="Hayashi T."/>
        </authorList>
    </citation>
    <scope>NUCLEOTIDE SEQUENCE</scope>
    <source>
        <strain evidence="2">DSM 19015</strain>
    </source>
</reference>
<reference evidence="2" key="1">
    <citation type="journal article" date="2021" name="Front. Microbiol.">
        <title>Comprehensive Comparative Genomics and Phenotyping of Methylobacterium Species.</title>
        <authorList>
            <person name="Alessa O."/>
            <person name="Ogura Y."/>
            <person name="Fujitani Y."/>
            <person name="Takami H."/>
            <person name="Hayashi T."/>
            <person name="Sahin N."/>
            <person name="Tani A."/>
        </authorList>
    </citation>
    <scope>NUCLEOTIDE SEQUENCE</scope>
    <source>
        <strain evidence="2">DSM 19015</strain>
    </source>
</reference>
<proteinExistence type="predicted"/>
<evidence type="ECO:0008006" key="4">
    <source>
        <dbReference type="Google" id="ProtNLM"/>
    </source>
</evidence>
<evidence type="ECO:0000313" key="3">
    <source>
        <dbReference type="Proteomes" id="UP001055125"/>
    </source>
</evidence>
<accession>A0ABQ4RZN4</accession>
<dbReference type="RefSeq" id="WP_238245417.1">
    <property type="nucleotide sequence ID" value="NZ_BPQP01000058.1"/>
</dbReference>
<keyword evidence="3" id="KW-1185">Reference proteome</keyword>
<name>A0ABQ4RZN4_9HYPH</name>